<accession>A0A7K0G376</accession>
<evidence type="ECO:0000313" key="1">
    <source>
        <dbReference type="EMBL" id="MRX77729.1"/>
    </source>
</evidence>
<dbReference type="InterPro" id="IPR009097">
    <property type="entry name" value="Cyclic_Pdiesterase"/>
</dbReference>
<organism evidence="1 2">
    <name type="scientific">Pedobacter petrophilus</name>
    <dbReference type="NCBI Taxonomy" id="1908241"/>
    <lineage>
        <taxon>Bacteria</taxon>
        <taxon>Pseudomonadati</taxon>
        <taxon>Bacteroidota</taxon>
        <taxon>Sphingobacteriia</taxon>
        <taxon>Sphingobacteriales</taxon>
        <taxon>Sphingobacteriaceae</taxon>
        <taxon>Pedobacter</taxon>
    </lineage>
</organism>
<dbReference type="Gene3D" id="3.90.1140.10">
    <property type="entry name" value="Cyclic phosphodiesterase"/>
    <property type="match status" value="1"/>
</dbReference>
<dbReference type="Proteomes" id="UP000487757">
    <property type="component" value="Unassembled WGS sequence"/>
</dbReference>
<dbReference type="RefSeq" id="WP_154282143.1">
    <property type="nucleotide sequence ID" value="NZ_JBHUJQ010000001.1"/>
</dbReference>
<dbReference type="SUPFAM" id="SSF55144">
    <property type="entry name" value="LigT-like"/>
    <property type="match status" value="1"/>
</dbReference>
<dbReference type="InterPro" id="IPR050580">
    <property type="entry name" value="2H_phosphoesterase_YjcG-like"/>
</dbReference>
<name>A0A7K0G376_9SPHI</name>
<dbReference type="OrthoDB" id="1951600at2"/>
<keyword evidence="2" id="KW-1185">Reference proteome</keyword>
<sequence length="192" mass="22311">MENLFLICLIPPASIVEDVDKIRNYIADEFKVYESLKRPAHITLIAPLKITSGATEKRFFSALSTAVFSDAFTQVLSHFNAFPPHTFYLNVEQNRGIMSLQSEIKKALNPLKLDSQRDNFKFTPHLTLAFKDVKPPVFESIIKAFKDRKFKRAFTVSGFSVYKHIDKKWQPYKEFQFRNPQENPSKRDLFNS</sequence>
<evidence type="ECO:0008006" key="3">
    <source>
        <dbReference type="Google" id="ProtNLM"/>
    </source>
</evidence>
<comment type="caution">
    <text evidence="1">The sequence shown here is derived from an EMBL/GenBank/DDBJ whole genome shotgun (WGS) entry which is preliminary data.</text>
</comment>
<reference evidence="1 2" key="1">
    <citation type="submission" date="2019-11" db="EMBL/GenBank/DDBJ databases">
        <title>Pedobacter petrophilus genome.</title>
        <authorList>
            <person name="Feldbauer M.J."/>
            <person name="Newman J.D."/>
        </authorList>
    </citation>
    <scope>NUCLEOTIDE SEQUENCE [LARGE SCALE GENOMIC DNA]</scope>
    <source>
        <strain evidence="1 2">LMG 29686</strain>
    </source>
</reference>
<dbReference type="AlphaFoldDB" id="A0A7K0G376"/>
<evidence type="ECO:0000313" key="2">
    <source>
        <dbReference type="Proteomes" id="UP000487757"/>
    </source>
</evidence>
<dbReference type="PANTHER" id="PTHR40037">
    <property type="entry name" value="PHOSPHOESTERASE YJCG-RELATED"/>
    <property type="match status" value="1"/>
</dbReference>
<protein>
    <recommendedName>
        <fullName evidence="3">2'-5' RNA ligase family protein</fullName>
    </recommendedName>
</protein>
<dbReference type="Pfam" id="PF13563">
    <property type="entry name" value="2_5_RNA_ligase2"/>
    <property type="match status" value="1"/>
</dbReference>
<proteinExistence type="predicted"/>
<dbReference type="PANTHER" id="PTHR40037:SF1">
    <property type="entry name" value="PHOSPHOESTERASE SAOUHSC_00951-RELATED"/>
    <property type="match status" value="1"/>
</dbReference>
<dbReference type="EMBL" id="WKKH01000030">
    <property type="protein sequence ID" value="MRX77729.1"/>
    <property type="molecule type" value="Genomic_DNA"/>
</dbReference>
<gene>
    <name evidence="1" type="ORF">GJU39_16710</name>
</gene>